<dbReference type="Gene3D" id="2.40.50.100">
    <property type="match status" value="1"/>
</dbReference>
<name>A0A9J7B0T9_9PROT</name>
<dbReference type="AlphaFoldDB" id="A0A9J7B0T9"/>
<evidence type="ECO:0000256" key="2">
    <source>
        <dbReference type="ARBA" id="ARBA00009477"/>
    </source>
</evidence>
<evidence type="ECO:0000256" key="9">
    <source>
        <dbReference type="RuleBase" id="RU365093"/>
    </source>
</evidence>
<keyword evidence="7 9" id="KW-1133">Transmembrane helix</keyword>
<feature type="coiled-coil region" evidence="10">
    <location>
        <begin position="162"/>
        <end position="189"/>
    </location>
</feature>
<feature type="domain" description="AprE-like long alpha-helical hairpin" evidence="11">
    <location>
        <begin position="96"/>
        <end position="284"/>
    </location>
</feature>
<dbReference type="PRINTS" id="PR01490">
    <property type="entry name" value="RTXTOXIND"/>
</dbReference>
<keyword evidence="5 9" id="KW-0997">Cell inner membrane</keyword>
<dbReference type="GO" id="GO:0015031">
    <property type="term" value="P:protein transport"/>
    <property type="evidence" value="ECO:0007669"/>
    <property type="project" value="InterPro"/>
</dbReference>
<dbReference type="Pfam" id="PF25994">
    <property type="entry name" value="HH_AprE"/>
    <property type="match status" value="1"/>
</dbReference>
<evidence type="ECO:0000256" key="4">
    <source>
        <dbReference type="ARBA" id="ARBA00022475"/>
    </source>
</evidence>
<keyword evidence="10" id="KW-0175">Coiled coil</keyword>
<evidence type="ECO:0000256" key="10">
    <source>
        <dbReference type="SAM" id="Coils"/>
    </source>
</evidence>
<keyword evidence="14" id="KW-1185">Reference proteome</keyword>
<proteinExistence type="inferred from homology"/>
<evidence type="ECO:0000256" key="8">
    <source>
        <dbReference type="ARBA" id="ARBA00023136"/>
    </source>
</evidence>
<evidence type="ECO:0000259" key="12">
    <source>
        <dbReference type="Pfam" id="PF26002"/>
    </source>
</evidence>
<reference evidence="13" key="1">
    <citation type="submission" date="2022-08" db="EMBL/GenBank/DDBJ databases">
        <title>Nisaea acidiphila sp. nov., isolated from a marine algal debris and emended description of the genus Nisaea Urios et al. 2008.</title>
        <authorList>
            <person name="Kwon K."/>
        </authorList>
    </citation>
    <scope>NUCLEOTIDE SEQUENCE</scope>
    <source>
        <strain evidence="13">MEBiC11861</strain>
    </source>
</reference>
<comment type="similarity">
    <text evidence="2 9">Belongs to the membrane fusion protein (MFP) (TC 8.A.1) family.</text>
</comment>
<sequence>MTDLATTRLPDRPRVGRLALGALLAILLFVAGVALWSRLVPINAAILADGRITVQSYRKDIQTREGGRIDQILVKEGAAVSAGDPLLRLDPSQAWSEHDIIRDRLMQTLGRTARLNASLIGADAPDWPAELTGDHASPESARVMTIEATLFEAWERERAGKERVLERRIAELREEAASLAAELRSTDRQLPMIEEETADVATLLSKGLERKPRLLALKRARESLIGERNALRRRIAQAEENLAAAKLNLTAFRSQQKTELAEALTEASNEIATLRQQLKSARDRLRNTELRSPVAGEIVDLAFHTVGGVAAPGETIMSIVPRADELVVDARVRAGDIDGIYRGQLAEVRIGAYRWRNRPPLAARVIRVSADLLEDPATGRQYYEARLRFEAGGETADLKTGMAADIAFLTEERTAADYLLGPVGRELFRGFREP</sequence>
<dbReference type="RefSeq" id="WP_257770709.1">
    <property type="nucleotide sequence ID" value="NZ_CP102480.1"/>
</dbReference>
<organism evidence="13 14">
    <name type="scientific">Nisaea acidiphila</name>
    <dbReference type="NCBI Taxonomy" id="1862145"/>
    <lineage>
        <taxon>Bacteria</taxon>
        <taxon>Pseudomonadati</taxon>
        <taxon>Pseudomonadota</taxon>
        <taxon>Alphaproteobacteria</taxon>
        <taxon>Rhodospirillales</taxon>
        <taxon>Thalassobaculaceae</taxon>
        <taxon>Nisaea</taxon>
    </lineage>
</organism>
<protein>
    <recommendedName>
        <fullName evidence="9">Membrane fusion protein (MFP) family protein</fullName>
    </recommendedName>
</protein>
<comment type="subcellular location">
    <subcellularLocation>
        <location evidence="1 9">Cell inner membrane</location>
        <topology evidence="1 9">Single-pass membrane protein</topology>
    </subcellularLocation>
</comment>
<dbReference type="Pfam" id="PF26002">
    <property type="entry name" value="Beta-barrel_AprE"/>
    <property type="match status" value="1"/>
</dbReference>
<gene>
    <name evidence="13" type="ORF">NUH88_06300</name>
</gene>
<keyword evidence="6 9" id="KW-0812">Transmembrane</keyword>
<evidence type="ECO:0000256" key="7">
    <source>
        <dbReference type="ARBA" id="ARBA00022989"/>
    </source>
</evidence>
<dbReference type="Proteomes" id="UP001060336">
    <property type="component" value="Chromosome"/>
</dbReference>
<evidence type="ECO:0000256" key="5">
    <source>
        <dbReference type="ARBA" id="ARBA00022519"/>
    </source>
</evidence>
<dbReference type="InterPro" id="IPR050739">
    <property type="entry name" value="MFP"/>
</dbReference>
<dbReference type="EMBL" id="CP102480">
    <property type="protein sequence ID" value="UUX51301.1"/>
    <property type="molecule type" value="Genomic_DNA"/>
</dbReference>
<keyword evidence="4 9" id="KW-1003">Cell membrane</keyword>
<evidence type="ECO:0000256" key="6">
    <source>
        <dbReference type="ARBA" id="ARBA00022692"/>
    </source>
</evidence>
<dbReference type="GO" id="GO:0005886">
    <property type="term" value="C:plasma membrane"/>
    <property type="evidence" value="ECO:0007669"/>
    <property type="project" value="UniProtKB-SubCell"/>
</dbReference>
<dbReference type="InterPro" id="IPR058781">
    <property type="entry name" value="HH_AprE-like"/>
</dbReference>
<dbReference type="Gene3D" id="2.40.30.170">
    <property type="match status" value="1"/>
</dbReference>
<evidence type="ECO:0000256" key="1">
    <source>
        <dbReference type="ARBA" id="ARBA00004377"/>
    </source>
</evidence>
<dbReference type="PANTHER" id="PTHR30386">
    <property type="entry name" value="MEMBRANE FUSION SUBUNIT OF EMRAB-TOLC MULTIDRUG EFFLUX PUMP"/>
    <property type="match status" value="1"/>
</dbReference>
<feature type="domain" description="AprE-like beta-barrel" evidence="12">
    <location>
        <begin position="326"/>
        <end position="410"/>
    </location>
</feature>
<evidence type="ECO:0000313" key="13">
    <source>
        <dbReference type="EMBL" id="UUX51301.1"/>
    </source>
</evidence>
<dbReference type="NCBIfam" id="TIGR01843">
    <property type="entry name" value="type_I_hlyD"/>
    <property type="match status" value="1"/>
</dbReference>
<accession>A0A9J7B0T9</accession>
<evidence type="ECO:0000313" key="14">
    <source>
        <dbReference type="Proteomes" id="UP001060336"/>
    </source>
</evidence>
<evidence type="ECO:0000259" key="11">
    <source>
        <dbReference type="Pfam" id="PF25994"/>
    </source>
</evidence>
<dbReference type="PANTHER" id="PTHR30386:SF17">
    <property type="entry name" value="ALKALINE PROTEASE SECRETION PROTEIN APRE"/>
    <property type="match status" value="1"/>
</dbReference>
<feature type="transmembrane region" description="Helical" evidence="9">
    <location>
        <begin position="18"/>
        <end position="37"/>
    </location>
</feature>
<dbReference type="InterPro" id="IPR010129">
    <property type="entry name" value="T1SS_HlyD"/>
</dbReference>
<keyword evidence="3 9" id="KW-0813">Transport</keyword>
<keyword evidence="8 9" id="KW-0472">Membrane</keyword>
<feature type="coiled-coil region" evidence="10">
    <location>
        <begin position="214"/>
        <end position="291"/>
    </location>
</feature>
<dbReference type="InterPro" id="IPR058982">
    <property type="entry name" value="Beta-barrel_AprE"/>
</dbReference>
<evidence type="ECO:0000256" key="3">
    <source>
        <dbReference type="ARBA" id="ARBA00022448"/>
    </source>
</evidence>
<dbReference type="KEGG" id="naci:NUH88_06300"/>